<protein>
    <submittedName>
        <fullName evidence="3">VIT domain-containing protein</fullName>
    </submittedName>
</protein>
<accession>A0ABW2LD00</accession>
<keyword evidence="1" id="KW-1133">Transmembrane helix</keyword>
<keyword evidence="1" id="KW-0472">Membrane</keyword>
<dbReference type="InterPro" id="IPR013694">
    <property type="entry name" value="VIT"/>
</dbReference>
<keyword evidence="4" id="KW-1185">Reference proteome</keyword>
<evidence type="ECO:0000313" key="4">
    <source>
        <dbReference type="Proteomes" id="UP001596472"/>
    </source>
</evidence>
<dbReference type="EMBL" id="JBHTBS010000015">
    <property type="protein sequence ID" value="MFC7339371.1"/>
    <property type="molecule type" value="Genomic_DNA"/>
</dbReference>
<feature type="transmembrane region" description="Helical" evidence="1">
    <location>
        <begin position="118"/>
        <end position="136"/>
    </location>
</feature>
<feature type="transmembrane region" description="Helical" evidence="1">
    <location>
        <begin position="85"/>
        <end position="112"/>
    </location>
</feature>
<dbReference type="Pfam" id="PF08487">
    <property type="entry name" value="VIT"/>
    <property type="match status" value="1"/>
</dbReference>
<feature type="transmembrane region" description="Helical" evidence="1">
    <location>
        <begin position="214"/>
        <end position="235"/>
    </location>
</feature>
<dbReference type="PROSITE" id="PS51468">
    <property type="entry name" value="VIT"/>
    <property type="match status" value="1"/>
</dbReference>
<organism evidence="3 4">
    <name type="scientific">Haloferula chungangensis</name>
    <dbReference type="NCBI Taxonomy" id="1048331"/>
    <lineage>
        <taxon>Bacteria</taxon>
        <taxon>Pseudomonadati</taxon>
        <taxon>Verrucomicrobiota</taxon>
        <taxon>Verrucomicrobiia</taxon>
        <taxon>Verrucomicrobiales</taxon>
        <taxon>Verrucomicrobiaceae</taxon>
        <taxon>Haloferula</taxon>
    </lineage>
</organism>
<gene>
    <name evidence="3" type="ORF">ACFQY0_19420</name>
</gene>
<evidence type="ECO:0000313" key="3">
    <source>
        <dbReference type="EMBL" id="MFC7339371.1"/>
    </source>
</evidence>
<feature type="transmembrane region" description="Helical" evidence="1">
    <location>
        <begin position="173"/>
        <end position="193"/>
    </location>
</feature>
<evidence type="ECO:0000259" key="2">
    <source>
        <dbReference type="PROSITE" id="PS51468"/>
    </source>
</evidence>
<dbReference type="NCBIfam" id="TIGR02595">
    <property type="entry name" value="PEP_CTERM"/>
    <property type="match status" value="1"/>
</dbReference>
<keyword evidence="1" id="KW-0812">Transmembrane</keyword>
<name>A0ABW2LD00_9BACT</name>
<feature type="transmembrane region" description="Helical" evidence="1">
    <location>
        <begin position="148"/>
        <end position="167"/>
    </location>
</feature>
<feature type="domain" description="VIT" evidence="2">
    <location>
        <begin position="355"/>
        <end position="484"/>
    </location>
</feature>
<reference evidence="4" key="1">
    <citation type="journal article" date="2019" name="Int. J. Syst. Evol. Microbiol.">
        <title>The Global Catalogue of Microorganisms (GCM) 10K type strain sequencing project: providing services to taxonomists for standard genome sequencing and annotation.</title>
        <authorList>
            <consortium name="The Broad Institute Genomics Platform"/>
            <consortium name="The Broad Institute Genome Sequencing Center for Infectious Disease"/>
            <person name="Wu L."/>
            <person name="Ma J."/>
        </authorList>
    </citation>
    <scope>NUCLEOTIDE SEQUENCE [LARGE SCALE GENOMIC DNA]</scope>
    <source>
        <strain evidence="4">CGMCC 4.1467</strain>
    </source>
</reference>
<sequence length="859" mass="94130">MKTWTKQAEERLAEYLEAKVRREGLEGGDAREMKEDLSAHIHEEVQASVGDQVGTEDLERVLGRLEDGVPVVPEEPGKRDRGRKWLLFFGVIFPVLVSVFEIAVGFCGAVFFDPVPTFWHAGLVLSLPALNLWLLLGGRNAGSRIQGVAVGAAVTIAAIYALFFIPLLPLSAIALIAWGMGMLSLMPLLAWISSVQISKRVRARTAQPWQFRQGWRIGMAAVLALMIAMEGPGVWTRYQLSRAISEDTEIAESGVSKLRSYHLERTLLRACYEGNRGTSMATDISGWITKGWRIPAGMLGRGSFQQMDSEKTRDVFFLATGKSFNSVEPPRMVKESSVFGGRGRAFEEFEFDDHLGGDSVAVRLKDLDLAESRFDGHIDGLSQIGYGEWTMVFKNGSAQAKEARCQVRLPRGGRVSRLTLWVNGEPREAAFSSVDKVKAAYREIAVVQRRDPVLVTVAGPDTVIVQCFPVPAHGEMKIRFGITASLDGDRWELPRVVERNYGVKRDAEHSLWIQADRKFEISGGPEMAGAMVDGDAFSTQATLTIGQTLEERMSVRLADVDEEPATVWCEDGFADAGGKYLERKTRMGMRPAVDKLVVVVDGSASLKSEASVIRGVLERYPNVEVLIADDKVVEVSGGDLTRHGFSGGRNNEPALRKAVSMAKEGTHGAVVWLHGPQAVELGKSEALLQLLERGSSRPKIYDVEVVAGPNRLSSVLGKEGVLERGPAIDELGRDLDAFLFALIKGGPEVRAEWRRAADSSEMEGQKVWNHLARVWAIERSQSGDPERPKIAAMYQLVTPVSGAVVLETMEQFKRHGLTPVDADAAPSIPGVPEPSTSLLILIGASAALLRRRRMEGGEQ</sequence>
<dbReference type="InterPro" id="IPR013424">
    <property type="entry name" value="Ice-binding_C"/>
</dbReference>
<dbReference type="RefSeq" id="WP_379716054.1">
    <property type="nucleotide sequence ID" value="NZ_JBHTBS010000015.1"/>
</dbReference>
<comment type="caution">
    <text evidence="3">The sequence shown here is derived from an EMBL/GenBank/DDBJ whole genome shotgun (WGS) entry which is preliminary data.</text>
</comment>
<evidence type="ECO:0000256" key="1">
    <source>
        <dbReference type="SAM" id="Phobius"/>
    </source>
</evidence>
<proteinExistence type="predicted"/>
<dbReference type="Proteomes" id="UP001596472">
    <property type="component" value="Unassembled WGS sequence"/>
</dbReference>